<proteinExistence type="predicted"/>
<comment type="caution">
    <text evidence="1">The sequence shown here is derived from an EMBL/GenBank/DDBJ whole genome shotgun (WGS) entry which is preliminary data.</text>
</comment>
<dbReference type="EMBL" id="BAABHK010000029">
    <property type="protein sequence ID" value="GAA4639829.1"/>
    <property type="molecule type" value="Genomic_DNA"/>
</dbReference>
<gene>
    <name evidence="1" type="ORF">GCM10023196_103000</name>
</gene>
<organism evidence="1 2">
    <name type="scientific">Actinoallomurus vinaceus</name>
    <dbReference type="NCBI Taxonomy" id="1080074"/>
    <lineage>
        <taxon>Bacteria</taxon>
        <taxon>Bacillati</taxon>
        <taxon>Actinomycetota</taxon>
        <taxon>Actinomycetes</taxon>
        <taxon>Streptosporangiales</taxon>
        <taxon>Thermomonosporaceae</taxon>
        <taxon>Actinoallomurus</taxon>
    </lineage>
</organism>
<keyword evidence="2" id="KW-1185">Reference proteome</keyword>
<dbReference type="RefSeq" id="WP_345443398.1">
    <property type="nucleotide sequence ID" value="NZ_BAABHK010000029.1"/>
</dbReference>
<protein>
    <submittedName>
        <fullName evidence="1">Uncharacterized protein</fullName>
    </submittedName>
</protein>
<name>A0ABP8UUE2_9ACTN</name>
<reference evidence="2" key="1">
    <citation type="journal article" date="2019" name="Int. J. Syst. Evol. Microbiol.">
        <title>The Global Catalogue of Microorganisms (GCM) 10K type strain sequencing project: providing services to taxonomists for standard genome sequencing and annotation.</title>
        <authorList>
            <consortium name="The Broad Institute Genomics Platform"/>
            <consortium name="The Broad Institute Genome Sequencing Center for Infectious Disease"/>
            <person name="Wu L."/>
            <person name="Ma J."/>
        </authorList>
    </citation>
    <scope>NUCLEOTIDE SEQUENCE [LARGE SCALE GENOMIC DNA]</scope>
    <source>
        <strain evidence="2">JCM 17939</strain>
    </source>
</reference>
<accession>A0ABP8UUE2</accession>
<sequence length="192" mass="20568">MRHARDGAVTVTDTANQILLLRGRSEPPEAANPDVTWGPRALDGVSVPTRNGQRLQIGLPGPADDRAVTAVRPTLRVFPGVDTDTDLIAQTTTTGVRLITVLHGPDAPTEFRFALGLGEGLSLDAAPSGGYDVVHDRYGATVGRFHRPWACDALYRPITAAYDLDGSVLVMTVGHREADALYPVIADPFYAR</sequence>
<dbReference type="Proteomes" id="UP001501442">
    <property type="component" value="Unassembled WGS sequence"/>
</dbReference>
<evidence type="ECO:0000313" key="2">
    <source>
        <dbReference type="Proteomes" id="UP001501442"/>
    </source>
</evidence>
<evidence type="ECO:0000313" key="1">
    <source>
        <dbReference type="EMBL" id="GAA4639829.1"/>
    </source>
</evidence>